<dbReference type="CDD" id="cd07729">
    <property type="entry name" value="AHL_lactonase_MBL-fold"/>
    <property type="match status" value="1"/>
</dbReference>
<dbReference type="InterPro" id="IPR036866">
    <property type="entry name" value="RibonucZ/Hydroxyglut_hydro"/>
</dbReference>
<protein>
    <submittedName>
        <fullName evidence="7">Glyoxylase-like metal-dependent hydrolase (Beta-lactamase superfamily II)</fullName>
    </submittedName>
</protein>
<comment type="similarity">
    <text evidence="2">Belongs to the metallo-beta-lactamase superfamily.</text>
</comment>
<dbReference type="InterPro" id="IPR051013">
    <property type="entry name" value="MBL_superfamily_lactonases"/>
</dbReference>
<keyword evidence="5" id="KW-0862">Zinc</keyword>
<dbReference type="EMBL" id="SLWL01000018">
    <property type="protein sequence ID" value="TCO09436.1"/>
    <property type="molecule type" value="Genomic_DNA"/>
</dbReference>
<evidence type="ECO:0000256" key="5">
    <source>
        <dbReference type="ARBA" id="ARBA00022833"/>
    </source>
</evidence>
<evidence type="ECO:0000313" key="8">
    <source>
        <dbReference type="Proteomes" id="UP000294881"/>
    </source>
</evidence>
<keyword evidence="4 7" id="KW-0378">Hydrolase</keyword>
<evidence type="ECO:0000256" key="1">
    <source>
        <dbReference type="ARBA" id="ARBA00001947"/>
    </source>
</evidence>
<dbReference type="Gene3D" id="3.60.15.10">
    <property type="entry name" value="Ribonuclease Z/Hydroxyacylglutathione hydrolase-like"/>
    <property type="match status" value="1"/>
</dbReference>
<sequence length="255" mass="28345">MPMKMHILSGGRLRMRKAIYYPHAAPAETFELPVSYILLRHDRGNVLFDTGCHPDIGKDPIPRWGDMARFMTPVMTEGDHVLNSLACVGLSPDDISHVVCSHLHTDHCGCNQFFTKAKIYIHEAELAAARAPDGVQMGYLPTDWDHPMPIEPVADGHDVFGDGRIRLVHLPGHTPGAMAALVRLDRDGLFLLASDAVSVRANLDDNFAPKNTWNVEKCLASYARIRDLEQRGATVICGHDNAQWRGLRRGADYYA</sequence>
<dbReference type="Proteomes" id="UP000294881">
    <property type="component" value="Unassembled WGS sequence"/>
</dbReference>
<dbReference type="GO" id="GO:0016787">
    <property type="term" value="F:hydrolase activity"/>
    <property type="evidence" value="ECO:0007669"/>
    <property type="project" value="UniProtKB-KW"/>
</dbReference>
<accession>A0A4R2GLF5</accession>
<dbReference type="SMART" id="SM00849">
    <property type="entry name" value="Lactamase_B"/>
    <property type="match status" value="1"/>
</dbReference>
<gene>
    <name evidence="7" type="ORF">EV666_11843</name>
</gene>
<dbReference type="PANTHER" id="PTHR42978:SF2">
    <property type="entry name" value="102 KBASES UNSTABLE REGION: FROM 1 TO 119443"/>
    <property type="match status" value="1"/>
</dbReference>
<evidence type="ECO:0000259" key="6">
    <source>
        <dbReference type="SMART" id="SM00849"/>
    </source>
</evidence>
<organism evidence="7 8">
    <name type="scientific">Camelimonas lactis</name>
    <dbReference type="NCBI Taxonomy" id="659006"/>
    <lineage>
        <taxon>Bacteria</taxon>
        <taxon>Pseudomonadati</taxon>
        <taxon>Pseudomonadota</taxon>
        <taxon>Alphaproteobacteria</taxon>
        <taxon>Hyphomicrobiales</taxon>
        <taxon>Chelatococcaceae</taxon>
        <taxon>Camelimonas</taxon>
    </lineage>
</organism>
<evidence type="ECO:0000256" key="4">
    <source>
        <dbReference type="ARBA" id="ARBA00022801"/>
    </source>
</evidence>
<comment type="caution">
    <text evidence="7">The sequence shown here is derived from an EMBL/GenBank/DDBJ whole genome shotgun (WGS) entry which is preliminary data.</text>
</comment>
<reference evidence="7 8" key="1">
    <citation type="submission" date="2019-03" db="EMBL/GenBank/DDBJ databases">
        <title>Genomic Encyclopedia of Type Strains, Phase IV (KMG-IV): sequencing the most valuable type-strain genomes for metagenomic binning, comparative biology and taxonomic classification.</title>
        <authorList>
            <person name="Goeker M."/>
        </authorList>
    </citation>
    <scope>NUCLEOTIDE SEQUENCE [LARGE SCALE GENOMIC DNA]</scope>
    <source>
        <strain evidence="7 8">DSM 22958</strain>
    </source>
</reference>
<dbReference type="Pfam" id="PF00753">
    <property type="entry name" value="Lactamase_B"/>
    <property type="match status" value="1"/>
</dbReference>
<evidence type="ECO:0000313" key="7">
    <source>
        <dbReference type="EMBL" id="TCO09436.1"/>
    </source>
</evidence>
<dbReference type="InterPro" id="IPR001279">
    <property type="entry name" value="Metallo-B-lactamas"/>
</dbReference>
<keyword evidence="3" id="KW-0479">Metal-binding</keyword>
<dbReference type="SUPFAM" id="SSF56281">
    <property type="entry name" value="Metallo-hydrolase/oxidoreductase"/>
    <property type="match status" value="1"/>
</dbReference>
<feature type="domain" description="Metallo-beta-lactamase" evidence="6">
    <location>
        <begin position="33"/>
        <end position="239"/>
    </location>
</feature>
<proteinExistence type="inferred from homology"/>
<name>A0A4R2GLF5_9HYPH</name>
<keyword evidence="8" id="KW-1185">Reference proteome</keyword>
<comment type="cofactor">
    <cofactor evidence="1">
        <name>Zn(2+)</name>
        <dbReference type="ChEBI" id="CHEBI:29105"/>
    </cofactor>
</comment>
<evidence type="ECO:0000256" key="3">
    <source>
        <dbReference type="ARBA" id="ARBA00022723"/>
    </source>
</evidence>
<evidence type="ECO:0000256" key="2">
    <source>
        <dbReference type="ARBA" id="ARBA00007749"/>
    </source>
</evidence>
<dbReference type="PANTHER" id="PTHR42978">
    <property type="entry name" value="QUORUM-QUENCHING LACTONASE YTNP-RELATED-RELATED"/>
    <property type="match status" value="1"/>
</dbReference>
<dbReference type="GO" id="GO:0046872">
    <property type="term" value="F:metal ion binding"/>
    <property type="evidence" value="ECO:0007669"/>
    <property type="project" value="UniProtKB-KW"/>
</dbReference>
<dbReference type="AlphaFoldDB" id="A0A4R2GLF5"/>